<proteinExistence type="predicted"/>
<dbReference type="PANTHER" id="PTHR11158">
    <property type="entry name" value="MSF1/PX19 RELATED"/>
    <property type="match status" value="1"/>
</dbReference>
<gene>
    <name evidence="2" type="ORF">BgAZ_404960</name>
</gene>
<keyword evidence="3" id="KW-1185">Reference proteome</keyword>
<dbReference type="InterPro" id="IPR006797">
    <property type="entry name" value="PRELI/MSF1_dom"/>
</dbReference>
<protein>
    <recommendedName>
        <fullName evidence="1">PRELI/MSF1 domain-containing protein</fullName>
    </recommendedName>
</protein>
<feature type="domain" description="PRELI/MSF1" evidence="1">
    <location>
        <begin position="1"/>
        <end position="170"/>
    </location>
</feature>
<reference evidence="2" key="1">
    <citation type="submission" date="2023-08" db="EMBL/GenBank/DDBJ databases">
        <title>Draft sequence of the Babesia gibsoni genome.</title>
        <authorList>
            <person name="Yamagishi J.Y."/>
            <person name="Xuan X.X."/>
        </authorList>
    </citation>
    <scope>NUCLEOTIDE SEQUENCE</scope>
    <source>
        <strain evidence="2">Azabu</strain>
    </source>
</reference>
<accession>A0AAD8LPE3</accession>
<comment type="caution">
    <text evidence="2">The sequence shown here is derived from an EMBL/GenBank/DDBJ whole genome shotgun (WGS) entry which is preliminary data.</text>
</comment>
<dbReference type="GO" id="GO:0005758">
    <property type="term" value="C:mitochondrial intermembrane space"/>
    <property type="evidence" value="ECO:0007669"/>
    <property type="project" value="InterPro"/>
</dbReference>
<dbReference type="EMBL" id="JAVEPI010000004">
    <property type="protein sequence ID" value="KAK1442466.1"/>
    <property type="molecule type" value="Genomic_DNA"/>
</dbReference>
<organism evidence="2 3">
    <name type="scientific">Babesia gibsoni</name>
    <dbReference type="NCBI Taxonomy" id="33632"/>
    <lineage>
        <taxon>Eukaryota</taxon>
        <taxon>Sar</taxon>
        <taxon>Alveolata</taxon>
        <taxon>Apicomplexa</taxon>
        <taxon>Aconoidasida</taxon>
        <taxon>Piroplasmida</taxon>
        <taxon>Babesiidae</taxon>
        <taxon>Babesia</taxon>
    </lineage>
</organism>
<sequence length="170" mass="19824">MMFTKSFYCNLDWESLSRGFYRMYPSKHYPYLRDVHIIDHQVLPATRQLKVRRIGRVRYDLPSIVHYIVGSRIEYMLLEESLLDLNTREISVKTVGCTMTDTYSYEEEAAFRCVGNGEVKYHSAINFRILGFGIFNSTLESVTCRVVSDFSKNNCVKMAMKDAVDKIKDD</sequence>
<dbReference type="InterPro" id="IPR037365">
    <property type="entry name" value="Slowmo/Ups"/>
</dbReference>
<dbReference type="Pfam" id="PF04707">
    <property type="entry name" value="PRELI"/>
    <property type="match status" value="1"/>
</dbReference>
<name>A0AAD8LPE3_BABGI</name>
<evidence type="ECO:0000259" key="1">
    <source>
        <dbReference type="PROSITE" id="PS50904"/>
    </source>
</evidence>
<dbReference type="PROSITE" id="PS50904">
    <property type="entry name" value="PRELI_MSF1"/>
    <property type="match status" value="1"/>
</dbReference>
<dbReference type="Proteomes" id="UP001230268">
    <property type="component" value="Unassembled WGS sequence"/>
</dbReference>
<dbReference type="AlphaFoldDB" id="A0AAD8LPE3"/>
<evidence type="ECO:0000313" key="3">
    <source>
        <dbReference type="Proteomes" id="UP001230268"/>
    </source>
</evidence>
<evidence type="ECO:0000313" key="2">
    <source>
        <dbReference type="EMBL" id="KAK1442466.1"/>
    </source>
</evidence>